<dbReference type="RefSeq" id="YP_009149765.1">
    <property type="nucleotide sequence ID" value="NC_027355.1"/>
</dbReference>
<keyword evidence="3" id="KW-1185">Reference proteome</keyword>
<dbReference type="EMBL" id="KJ081346">
    <property type="protein sequence ID" value="AHJ87242.1"/>
    <property type="molecule type" value="Genomic_DNA"/>
</dbReference>
<organism evidence="2 3">
    <name type="scientific">Bacillus phage BCP8-2</name>
    <dbReference type="NCBI Taxonomy" id="1129192"/>
    <lineage>
        <taxon>Viruses</taxon>
        <taxon>Duplodnaviria</taxon>
        <taxon>Heunggongvirae</taxon>
        <taxon>Uroviricota</taxon>
        <taxon>Caudoviricetes</taxon>
        <taxon>Herelleviridae</taxon>
        <taxon>Bastillevirinae</taxon>
        <taxon>Caeruleovirus</taxon>
        <taxon>Caeruleovirus BCP82</taxon>
    </lineage>
</organism>
<accession>A0A0E3D9R9</accession>
<evidence type="ECO:0000313" key="3">
    <source>
        <dbReference type="Proteomes" id="UP000033014"/>
    </source>
</evidence>
<dbReference type="GeneID" id="24723468"/>
<keyword evidence="1" id="KW-0175">Coiled coil</keyword>
<sequence length="117" mass="13587">MDNIAIVVGRIWDDYKIGKGIEIISTANDDYLGTDIFCGIEDALLDNINTYGEEEYDFVAIIRAKHVKNEGGWWGATEWESEYEVLQMDEDNLQEAIDIYNKEKREEPTMEDFKHES</sequence>
<gene>
    <name evidence="2" type="ORF">BCP8-2_204</name>
</gene>
<reference evidence="3" key="1">
    <citation type="submission" date="2014-01" db="EMBL/GenBank/DDBJ databases">
        <title>Genomic and Proteomic Analysis of Broad Host Range Virulent Bacillus Group Phage BCP8-2 Leading To the Creation of New Genus within Myoviruses.</title>
        <authorList>
            <person name="Bandara N."/>
            <person name="Asare P.T."/>
            <person name="Kim K.P."/>
        </authorList>
    </citation>
    <scope>NUCLEOTIDE SEQUENCE [LARGE SCALE GENOMIC DNA]</scope>
</reference>
<feature type="coiled-coil region" evidence="1">
    <location>
        <begin position="76"/>
        <end position="106"/>
    </location>
</feature>
<name>A0A0E3D9R9_9CAUD</name>
<reference evidence="2 3" key="2">
    <citation type="journal article" date="2015" name="Arch. Virol.">
        <title>Complete genome sequence analysis and identification of putative metallo-beta-lactamase and SpoIIIE homologs in Bacillus cereus group phage BCP8-2, a new member of the proposed Bastille-like group.</title>
        <authorList>
            <person name="Asare P.T."/>
            <person name="Bandara N."/>
            <person name="Jeong T.Y."/>
            <person name="Ryu S."/>
            <person name="Klumpp J."/>
            <person name="Kim K.P."/>
        </authorList>
    </citation>
    <scope>NUCLEOTIDE SEQUENCE [LARGE SCALE GENOMIC DNA]</scope>
    <source>
        <strain evidence="2">BCP8-2</strain>
    </source>
</reference>
<dbReference type="KEGG" id="vg:24723468"/>
<evidence type="ECO:0000313" key="2">
    <source>
        <dbReference type="EMBL" id="AHJ87242.1"/>
    </source>
</evidence>
<dbReference type="Proteomes" id="UP000033014">
    <property type="component" value="Segment"/>
</dbReference>
<protein>
    <submittedName>
        <fullName evidence="2">Uncharacterized protein</fullName>
    </submittedName>
</protein>
<dbReference type="OrthoDB" id="18471at10239"/>
<evidence type="ECO:0000256" key="1">
    <source>
        <dbReference type="SAM" id="Coils"/>
    </source>
</evidence>
<proteinExistence type="predicted"/>